<gene>
    <name evidence="1" type="ORF">AV530_017174</name>
</gene>
<evidence type="ECO:0000313" key="1">
    <source>
        <dbReference type="EMBL" id="OPJ70808.1"/>
    </source>
</evidence>
<comment type="caution">
    <text evidence="1">The sequence shown here is derived from an EMBL/GenBank/DDBJ whole genome shotgun (WGS) entry which is preliminary data.</text>
</comment>
<dbReference type="AlphaFoldDB" id="A0A1V4JF10"/>
<keyword evidence="2" id="KW-1185">Reference proteome</keyword>
<dbReference type="Proteomes" id="UP000190648">
    <property type="component" value="Unassembled WGS sequence"/>
</dbReference>
<protein>
    <submittedName>
        <fullName evidence="1">Uncharacterized protein</fullName>
    </submittedName>
</protein>
<sequence>MNQCEPSHQAIITCISSCILRLGLSTMKTPVLSLSPAPGAVNMLNMADVPIARVGMEGVFTLSNIATTSVLGSRKAELLRKLLSRSHWLPRVHFH</sequence>
<dbReference type="EMBL" id="LSYS01007721">
    <property type="protein sequence ID" value="OPJ70808.1"/>
    <property type="molecule type" value="Genomic_DNA"/>
</dbReference>
<proteinExistence type="predicted"/>
<accession>A0A1V4JF10</accession>
<reference evidence="1 2" key="1">
    <citation type="submission" date="2016-02" db="EMBL/GenBank/DDBJ databases">
        <title>Band-tailed pigeon sequencing and assembly.</title>
        <authorList>
            <person name="Soares A.E."/>
            <person name="Novak B.J."/>
            <person name="Rice E.S."/>
            <person name="O'Connell B."/>
            <person name="Chang D."/>
            <person name="Weber S."/>
            <person name="Shapiro B."/>
        </authorList>
    </citation>
    <scope>NUCLEOTIDE SEQUENCE [LARGE SCALE GENOMIC DNA]</scope>
    <source>
        <strain evidence="1">BTP2013</strain>
        <tissue evidence="1">Blood</tissue>
    </source>
</reference>
<name>A0A1V4JF10_PATFA</name>
<evidence type="ECO:0000313" key="2">
    <source>
        <dbReference type="Proteomes" id="UP000190648"/>
    </source>
</evidence>
<organism evidence="1 2">
    <name type="scientific">Patagioenas fasciata monilis</name>
    <dbReference type="NCBI Taxonomy" id="372326"/>
    <lineage>
        <taxon>Eukaryota</taxon>
        <taxon>Metazoa</taxon>
        <taxon>Chordata</taxon>
        <taxon>Craniata</taxon>
        <taxon>Vertebrata</taxon>
        <taxon>Euteleostomi</taxon>
        <taxon>Archelosauria</taxon>
        <taxon>Archosauria</taxon>
        <taxon>Dinosauria</taxon>
        <taxon>Saurischia</taxon>
        <taxon>Theropoda</taxon>
        <taxon>Coelurosauria</taxon>
        <taxon>Aves</taxon>
        <taxon>Neognathae</taxon>
        <taxon>Neoaves</taxon>
        <taxon>Columbimorphae</taxon>
        <taxon>Columbiformes</taxon>
        <taxon>Columbidae</taxon>
        <taxon>Patagioenas</taxon>
    </lineage>
</organism>